<sequence>MNRRTSADLPAGGVQVLSEDAATVRSVKVTQAYRFALDPTPRQERVLRSHAGAARFAWNWGLTACRDRYDAEGKWWSGIELHRLWNRVKKSDPALGWWGEHSKCVYQEAFRDLDRALREFVASRNGVRRGRRLGFPRFKKRGRCRDSFRFGAGVMRCSGRTVTLPRMGAIATHESTRKLARRLENGTARILSATVSRIAHRWYVSFTVQVDRDVPERHARPGGAVGIDLGVRTLLTAVDDRGAIIELDGPKSLRAGLRKLQRLGKACSRKQRGSANRAKAAARLARHHARITNVRADALHKATSMLAARYEIVVVEDLNVLGMLANRRLARRVADASFGAARRMLEYKTGWNTGRLITAGRWYPSSKTCSGCGERKPSLPLSERTFRCDACDLVLGRDVNAARNLLGLAASGAERVNACGGDMRPGPAGLTPAKQEPGATPGVEDRDRRRASDGRPEPCSHPITARVTGAR</sequence>
<dbReference type="Pfam" id="PF12323">
    <property type="entry name" value="HTH_OrfB_IS605"/>
    <property type="match status" value="1"/>
</dbReference>
<keyword evidence="11" id="KW-0540">Nuclease</keyword>
<dbReference type="InterPro" id="IPR001959">
    <property type="entry name" value="Transposase"/>
</dbReference>
<dbReference type="Proteomes" id="UP001501020">
    <property type="component" value="Unassembled WGS sequence"/>
</dbReference>
<evidence type="ECO:0000256" key="6">
    <source>
        <dbReference type="ARBA" id="ARBA00023172"/>
    </source>
</evidence>
<keyword evidence="2" id="KW-0815">Transposition</keyword>
<name>A0ABP5JRZ3_9ACTN</name>
<dbReference type="InterPro" id="IPR053470">
    <property type="entry name" value="RNA-guided_DNA_endonuclease"/>
</dbReference>
<proteinExistence type="inferred from homology"/>
<dbReference type="InterPro" id="IPR010095">
    <property type="entry name" value="Cas12f1-like_TNB"/>
</dbReference>
<dbReference type="InterPro" id="IPR021027">
    <property type="entry name" value="Transposase_put_HTH"/>
</dbReference>
<evidence type="ECO:0000259" key="9">
    <source>
        <dbReference type="Pfam" id="PF07282"/>
    </source>
</evidence>
<feature type="region of interest" description="Disordered" evidence="7">
    <location>
        <begin position="419"/>
        <end position="471"/>
    </location>
</feature>
<evidence type="ECO:0000313" key="11">
    <source>
        <dbReference type="EMBL" id="GAA2121830.1"/>
    </source>
</evidence>
<keyword evidence="3" id="KW-0479">Metal-binding</keyword>
<keyword evidence="6" id="KW-0233">DNA recombination</keyword>
<dbReference type="NCBIfam" id="NF040570">
    <property type="entry name" value="guided_TnpB"/>
    <property type="match status" value="1"/>
</dbReference>
<dbReference type="Pfam" id="PF01385">
    <property type="entry name" value="OrfB_IS605"/>
    <property type="match status" value="1"/>
</dbReference>
<dbReference type="GO" id="GO:0004519">
    <property type="term" value="F:endonuclease activity"/>
    <property type="evidence" value="ECO:0007669"/>
    <property type="project" value="UniProtKB-KW"/>
</dbReference>
<dbReference type="EMBL" id="BAAAMR010000004">
    <property type="protein sequence ID" value="GAA2121830.1"/>
    <property type="molecule type" value="Genomic_DNA"/>
</dbReference>
<evidence type="ECO:0000313" key="12">
    <source>
        <dbReference type="Proteomes" id="UP001501020"/>
    </source>
</evidence>
<evidence type="ECO:0000259" key="10">
    <source>
        <dbReference type="Pfam" id="PF12323"/>
    </source>
</evidence>
<keyword evidence="12" id="KW-1185">Reference proteome</keyword>
<feature type="domain" description="Transposase putative helix-turn-helix" evidence="10">
    <location>
        <begin position="30"/>
        <end position="74"/>
    </location>
</feature>
<comment type="caution">
    <text evidence="11">The sequence shown here is derived from an EMBL/GenBank/DDBJ whole genome shotgun (WGS) entry which is preliminary data.</text>
</comment>
<protein>
    <submittedName>
        <fullName evidence="11">IS607 family element RNA-guided endonuclease TnpB</fullName>
    </submittedName>
</protein>
<evidence type="ECO:0000256" key="4">
    <source>
        <dbReference type="ARBA" id="ARBA00022833"/>
    </source>
</evidence>
<evidence type="ECO:0000256" key="2">
    <source>
        <dbReference type="ARBA" id="ARBA00022578"/>
    </source>
</evidence>
<keyword evidence="11" id="KW-0378">Hydrolase</keyword>
<comment type="similarity">
    <text evidence="1">In the C-terminal section; belongs to the transposase 35 family.</text>
</comment>
<organism evidence="11 12">
    <name type="scientific">Actinomadura napierensis</name>
    <dbReference type="NCBI Taxonomy" id="267854"/>
    <lineage>
        <taxon>Bacteria</taxon>
        <taxon>Bacillati</taxon>
        <taxon>Actinomycetota</taxon>
        <taxon>Actinomycetes</taxon>
        <taxon>Streptosporangiales</taxon>
        <taxon>Thermomonosporaceae</taxon>
        <taxon>Actinomadura</taxon>
    </lineage>
</organism>
<dbReference type="RefSeq" id="WP_344261422.1">
    <property type="nucleotide sequence ID" value="NZ_BAAAMR010000004.1"/>
</dbReference>
<evidence type="ECO:0000256" key="3">
    <source>
        <dbReference type="ARBA" id="ARBA00022723"/>
    </source>
</evidence>
<evidence type="ECO:0000256" key="5">
    <source>
        <dbReference type="ARBA" id="ARBA00023125"/>
    </source>
</evidence>
<gene>
    <name evidence="11" type="primary">tnpB_1</name>
    <name evidence="11" type="ORF">GCM10009727_07480</name>
</gene>
<evidence type="ECO:0000256" key="7">
    <source>
        <dbReference type="SAM" id="MobiDB-lite"/>
    </source>
</evidence>
<feature type="compositionally biased region" description="Basic and acidic residues" evidence="7">
    <location>
        <begin position="443"/>
        <end position="458"/>
    </location>
</feature>
<dbReference type="NCBIfam" id="NF038280">
    <property type="entry name" value="IS607_TnpB"/>
    <property type="match status" value="1"/>
</dbReference>
<feature type="domain" description="Cas12f1-like TNB" evidence="9">
    <location>
        <begin position="338"/>
        <end position="405"/>
    </location>
</feature>
<dbReference type="Pfam" id="PF07282">
    <property type="entry name" value="Cas12f1-like_TNB"/>
    <property type="match status" value="1"/>
</dbReference>
<keyword evidence="11" id="KW-0255">Endonuclease</keyword>
<keyword evidence="5" id="KW-0238">DNA-binding</keyword>
<feature type="domain" description="Probable transposase IS891/IS1136/IS1341" evidence="8">
    <location>
        <begin position="208"/>
        <end position="325"/>
    </location>
</feature>
<evidence type="ECO:0000256" key="1">
    <source>
        <dbReference type="ARBA" id="ARBA00008761"/>
    </source>
</evidence>
<evidence type="ECO:0000259" key="8">
    <source>
        <dbReference type="Pfam" id="PF01385"/>
    </source>
</evidence>
<reference evidence="12" key="1">
    <citation type="journal article" date="2019" name="Int. J. Syst. Evol. Microbiol.">
        <title>The Global Catalogue of Microorganisms (GCM) 10K type strain sequencing project: providing services to taxonomists for standard genome sequencing and annotation.</title>
        <authorList>
            <consortium name="The Broad Institute Genomics Platform"/>
            <consortium name="The Broad Institute Genome Sequencing Center for Infectious Disease"/>
            <person name="Wu L."/>
            <person name="Ma J."/>
        </authorList>
    </citation>
    <scope>NUCLEOTIDE SEQUENCE [LARGE SCALE GENOMIC DNA]</scope>
    <source>
        <strain evidence="12">JCM 13850</strain>
    </source>
</reference>
<keyword evidence="4" id="KW-0862">Zinc</keyword>
<accession>A0ABP5JRZ3</accession>